<comment type="subcellular location">
    <subcellularLocation>
        <location evidence="10">Cytoplasm</location>
    </subcellularLocation>
</comment>
<dbReference type="Pfam" id="PF03143">
    <property type="entry name" value="GTP_EFTU_D3"/>
    <property type="match status" value="1"/>
</dbReference>
<evidence type="ECO:0000259" key="11">
    <source>
        <dbReference type="PROSITE" id="PS51722"/>
    </source>
</evidence>
<dbReference type="InterPro" id="IPR033720">
    <property type="entry name" value="EFTU_2"/>
</dbReference>
<name>A0A5D4K6T6_9BACI</name>
<dbReference type="InterPro" id="IPR031157">
    <property type="entry name" value="G_TR_CS"/>
</dbReference>
<evidence type="ECO:0000313" key="15">
    <source>
        <dbReference type="Proteomes" id="UP000325182"/>
    </source>
</evidence>
<dbReference type="EMBL" id="VTEH01000022">
    <property type="protein sequence ID" value="TYR73061.1"/>
    <property type="molecule type" value="Genomic_DNA"/>
</dbReference>
<feature type="binding site" evidence="10">
    <location>
        <begin position="82"/>
        <end position="86"/>
    </location>
    <ligand>
        <name>GTP</name>
        <dbReference type="ChEBI" id="CHEBI:37565"/>
    </ligand>
</feature>
<evidence type="ECO:0000256" key="3">
    <source>
        <dbReference type="ARBA" id="ARBA00022741"/>
    </source>
</evidence>
<keyword evidence="4 10" id="KW-0251">Elongation factor</keyword>
<accession>A0A5D4K6T6</accession>
<dbReference type="NCBIfam" id="NF000766">
    <property type="entry name" value="PRK00049.1"/>
    <property type="match status" value="1"/>
</dbReference>
<keyword evidence="5 10" id="KW-0378">Hydrolase</keyword>
<gene>
    <name evidence="10 12" type="primary">tuf</name>
    <name evidence="12" type="ORF">FZC79_20220</name>
    <name evidence="13" type="ORF">FZC84_19065</name>
</gene>
<evidence type="ECO:0000256" key="10">
    <source>
        <dbReference type="HAMAP-Rule" id="MF_00118"/>
    </source>
</evidence>
<evidence type="ECO:0000256" key="1">
    <source>
        <dbReference type="ARBA" id="ARBA00007249"/>
    </source>
</evidence>
<keyword evidence="7 10" id="KW-0648">Protein biosynthesis</keyword>
<dbReference type="InterPro" id="IPR004541">
    <property type="entry name" value="Transl_elong_EFTu/EF1A_bac/org"/>
</dbReference>
<feature type="binding site" evidence="10">
    <location>
        <begin position="137"/>
        <end position="140"/>
    </location>
    <ligand>
        <name>GTP</name>
        <dbReference type="ChEBI" id="CHEBI:37565"/>
    </ligand>
</feature>
<reference evidence="14 15" key="1">
    <citation type="submission" date="2019-08" db="EMBL/GenBank/DDBJ databases">
        <title>Bacillus genomes from the desert of Cuatro Cienegas, Coahuila.</title>
        <authorList>
            <person name="Olmedo-Alvarez G."/>
        </authorList>
    </citation>
    <scope>NUCLEOTIDE SEQUENCE [LARGE SCALE GENOMIC DNA]</scope>
    <source>
        <strain evidence="13 15">CH128b_4D</strain>
        <strain evidence="12 14">CH40_1T</strain>
    </source>
</reference>
<dbReference type="InterPro" id="IPR027417">
    <property type="entry name" value="P-loop_NTPase"/>
</dbReference>
<keyword evidence="2 10" id="KW-0963">Cytoplasm</keyword>
<feature type="binding site" evidence="10">
    <location>
        <position position="26"/>
    </location>
    <ligand>
        <name>Mg(2+)</name>
        <dbReference type="ChEBI" id="CHEBI:18420"/>
    </ligand>
</feature>
<dbReference type="AlphaFoldDB" id="A0A5D4K6T6"/>
<evidence type="ECO:0000256" key="2">
    <source>
        <dbReference type="ARBA" id="ARBA00022490"/>
    </source>
</evidence>
<comment type="function">
    <text evidence="10">GTP hydrolase that promotes the GTP-dependent binding of aminoacyl-tRNA to the A-site of ribosomes during protein biosynthesis.</text>
</comment>
<dbReference type="SUPFAM" id="SSF52540">
    <property type="entry name" value="P-loop containing nucleoside triphosphate hydrolases"/>
    <property type="match status" value="1"/>
</dbReference>
<evidence type="ECO:0000256" key="9">
    <source>
        <dbReference type="ARBA" id="ARBA00029554"/>
    </source>
</evidence>
<dbReference type="HAMAP" id="MF_00118_B">
    <property type="entry name" value="EF_Tu_B"/>
    <property type="match status" value="1"/>
</dbReference>
<dbReference type="InterPro" id="IPR009001">
    <property type="entry name" value="Transl_elong_EF1A/Init_IF2_C"/>
</dbReference>
<evidence type="ECO:0000256" key="8">
    <source>
        <dbReference type="ARBA" id="ARBA00023134"/>
    </source>
</evidence>
<dbReference type="Gene3D" id="3.40.50.300">
    <property type="entry name" value="P-loop containing nucleotide triphosphate hydrolases"/>
    <property type="match status" value="1"/>
</dbReference>
<dbReference type="Pfam" id="PF03144">
    <property type="entry name" value="GTP_EFTU_D2"/>
    <property type="match status" value="1"/>
</dbReference>
<dbReference type="Proteomes" id="UP000323317">
    <property type="component" value="Unassembled WGS sequence"/>
</dbReference>
<dbReference type="NCBIfam" id="TIGR00231">
    <property type="entry name" value="small_GTP"/>
    <property type="match status" value="1"/>
</dbReference>
<dbReference type="InterPro" id="IPR004160">
    <property type="entry name" value="Transl_elong_EFTu/EF1A_C"/>
</dbReference>
<dbReference type="Proteomes" id="UP000325182">
    <property type="component" value="Unassembled WGS sequence"/>
</dbReference>
<dbReference type="InterPro" id="IPR041709">
    <property type="entry name" value="EF-Tu_GTP-bd"/>
</dbReference>
<keyword evidence="3 10" id="KW-0547">Nucleotide-binding</keyword>
<dbReference type="InterPro" id="IPR005225">
    <property type="entry name" value="Small_GTP-bd"/>
</dbReference>
<comment type="catalytic activity">
    <reaction evidence="10">
        <text>GTP + H2O = GDP + phosphate + H(+)</text>
        <dbReference type="Rhea" id="RHEA:19669"/>
        <dbReference type="ChEBI" id="CHEBI:15377"/>
        <dbReference type="ChEBI" id="CHEBI:15378"/>
        <dbReference type="ChEBI" id="CHEBI:37565"/>
        <dbReference type="ChEBI" id="CHEBI:43474"/>
        <dbReference type="ChEBI" id="CHEBI:58189"/>
        <dbReference type="EC" id="3.6.5.3"/>
    </reaction>
</comment>
<feature type="binding site" evidence="10">
    <location>
        <begin position="19"/>
        <end position="26"/>
    </location>
    <ligand>
        <name>GTP</name>
        <dbReference type="ChEBI" id="CHEBI:37565"/>
    </ligand>
</feature>
<dbReference type="PANTHER" id="PTHR43721:SF22">
    <property type="entry name" value="ELONGATION FACTOR TU, MITOCHONDRIAL"/>
    <property type="match status" value="1"/>
</dbReference>
<evidence type="ECO:0000313" key="13">
    <source>
        <dbReference type="EMBL" id="TYR97480.1"/>
    </source>
</evidence>
<dbReference type="GO" id="GO:0003746">
    <property type="term" value="F:translation elongation factor activity"/>
    <property type="evidence" value="ECO:0007669"/>
    <property type="project" value="UniProtKB-UniRule"/>
</dbReference>
<dbReference type="PROSITE" id="PS51722">
    <property type="entry name" value="G_TR_2"/>
    <property type="match status" value="1"/>
</dbReference>
<evidence type="ECO:0000313" key="12">
    <source>
        <dbReference type="EMBL" id="TYR73061.1"/>
    </source>
</evidence>
<organism evidence="12 14">
    <name type="scientific">Rossellomorea vietnamensis</name>
    <dbReference type="NCBI Taxonomy" id="218284"/>
    <lineage>
        <taxon>Bacteria</taxon>
        <taxon>Bacillati</taxon>
        <taxon>Bacillota</taxon>
        <taxon>Bacilli</taxon>
        <taxon>Bacillales</taxon>
        <taxon>Bacillaceae</taxon>
        <taxon>Rossellomorea</taxon>
    </lineage>
</organism>
<dbReference type="FunFam" id="2.40.30.10:FF:000001">
    <property type="entry name" value="Elongation factor Tu"/>
    <property type="match status" value="1"/>
</dbReference>
<comment type="caution">
    <text evidence="12">The sequence shown here is derived from an EMBL/GenBank/DDBJ whole genome shotgun (WGS) entry which is preliminary data.</text>
</comment>
<dbReference type="PANTHER" id="PTHR43721">
    <property type="entry name" value="ELONGATION FACTOR TU-RELATED"/>
    <property type="match status" value="1"/>
</dbReference>
<keyword evidence="10" id="KW-0479">Metal-binding</keyword>
<dbReference type="FunFam" id="3.40.50.300:FF:000003">
    <property type="entry name" value="Elongation factor Tu"/>
    <property type="match status" value="1"/>
</dbReference>
<dbReference type="EC" id="3.6.5.3" evidence="10"/>
<dbReference type="PROSITE" id="PS00301">
    <property type="entry name" value="G_TR_1"/>
    <property type="match status" value="1"/>
</dbReference>
<keyword evidence="6 10" id="KW-0460">Magnesium</keyword>
<dbReference type="InterPro" id="IPR009000">
    <property type="entry name" value="Transl_B-barrel_sf"/>
</dbReference>
<evidence type="ECO:0000256" key="4">
    <source>
        <dbReference type="ARBA" id="ARBA00022768"/>
    </source>
</evidence>
<dbReference type="GO" id="GO:0005829">
    <property type="term" value="C:cytosol"/>
    <property type="evidence" value="ECO:0007669"/>
    <property type="project" value="TreeGrafter"/>
</dbReference>
<comment type="subunit">
    <text evidence="10">Monomer.</text>
</comment>
<dbReference type="InterPro" id="IPR000795">
    <property type="entry name" value="T_Tr_GTP-bd_dom"/>
</dbReference>
<dbReference type="InterPro" id="IPR004161">
    <property type="entry name" value="EFTu-like_2"/>
</dbReference>
<keyword evidence="8 10" id="KW-0342">GTP-binding</keyword>
<dbReference type="GO" id="GO:0005525">
    <property type="term" value="F:GTP binding"/>
    <property type="evidence" value="ECO:0007669"/>
    <property type="project" value="UniProtKB-UniRule"/>
</dbReference>
<evidence type="ECO:0000256" key="5">
    <source>
        <dbReference type="ARBA" id="ARBA00022801"/>
    </source>
</evidence>
<sequence length="396" mass="43633">MGKEKFDRSKEHANIGTIGHVDHGKTTLTAAITTTLHKKYGRGTAMAYDQIDGAPEERERGITISTAHVEYETDTRHYAHVDCPGHADYVKNMITGAAQMDGGILVVSAADGPMPQTREHILLSRQVGVPYLVVFMNKCDMVDDEELLELVEMEVRDLLSEYDFPGDDVPVIKGSALKALEGEAEWEEKIYELMEAVDSYIPTPERDTEKPFMMPVEDVFSITGRGTVATGRVERGQVKVGDTIDIIGLSEEPKSTTVTGVEMFRKLLDYAEAGDNIGALLRGVAREDIQRGQVLAKPGTITPHTKFKAEVYVLSKEEGGRHTPFFTNYRPQFYFRTTDVTGICNLPEGVEMVMPGDNIEMTVELISPIAIEEGTKFSIREGGRTVGAGVVATIQE</sequence>
<dbReference type="SUPFAM" id="SSF50447">
    <property type="entry name" value="Translation proteins"/>
    <property type="match status" value="1"/>
</dbReference>
<dbReference type="CDD" id="cd03697">
    <property type="entry name" value="EFTU_II"/>
    <property type="match status" value="1"/>
</dbReference>
<dbReference type="NCBIfam" id="NF009373">
    <property type="entry name" value="PRK12736.1"/>
    <property type="match status" value="1"/>
</dbReference>
<protein>
    <recommendedName>
        <fullName evidence="9 10">Elongation factor Tu</fullName>
        <shortName evidence="10">EF-Tu</shortName>
        <ecNumber evidence="10">3.6.5.3</ecNumber>
    </recommendedName>
</protein>
<evidence type="ECO:0000256" key="7">
    <source>
        <dbReference type="ARBA" id="ARBA00022917"/>
    </source>
</evidence>
<comment type="similarity">
    <text evidence="1 10">Belongs to the TRAFAC class translation factor GTPase superfamily. Classic translation factor GTPase family. EF-Tu/EF-1A subfamily.</text>
</comment>
<evidence type="ECO:0000256" key="6">
    <source>
        <dbReference type="ARBA" id="ARBA00022842"/>
    </source>
</evidence>
<dbReference type="GO" id="GO:0003924">
    <property type="term" value="F:GTPase activity"/>
    <property type="evidence" value="ECO:0007669"/>
    <property type="project" value="UniProtKB-UniRule"/>
</dbReference>
<evidence type="ECO:0000313" key="14">
    <source>
        <dbReference type="Proteomes" id="UP000323317"/>
    </source>
</evidence>
<dbReference type="InterPro" id="IPR050055">
    <property type="entry name" value="EF-Tu_GTPase"/>
</dbReference>
<dbReference type="SUPFAM" id="SSF50465">
    <property type="entry name" value="EF-Tu/eEF-1alpha/eIF2-gamma C-terminal domain"/>
    <property type="match status" value="1"/>
</dbReference>
<dbReference type="NCBIfam" id="NF009372">
    <property type="entry name" value="PRK12735.1"/>
    <property type="match status" value="1"/>
</dbReference>
<dbReference type="GO" id="GO:0000287">
    <property type="term" value="F:magnesium ion binding"/>
    <property type="evidence" value="ECO:0007669"/>
    <property type="project" value="UniProtKB-UniRule"/>
</dbReference>
<feature type="domain" description="Tr-type G" evidence="11">
    <location>
        <begin position="10"/>
        <end position="205"/>
    </location>
</feature>
<dbReference type="PRINTS" id="PR00315">
    <property type="entry name" value="ELONGATNFCT"/>
</dbReference>
<dbReference type="Pfam" id="PF00009">
    <property type="entry name" value="GTP_EFTU"/>
    <property type="match status" value="1"/>
</dbReference>
<dbReference type="NCBIfam" id="TIGR00485">
    <property type="entry name" value="EF-Tu"/>
    <property type="match status" value="1"/>
</dbReference>
<proteinExistence type="inferred from homology"/>
<dbReference type="RefSeq" id="WP_113929753.1">
    <property type="nucleotide sequence ID" value="NZ_JBNIKK010000023.1"/>
</dbReference>
<dbReference type="CDD" id="cd01884">
    <property type="entry name" value="EF_Tu"/>
    <property type="match status" value="1"/>
</dbReference>
<dbReference type="CDD" id="cd03707">
    <property type="entry name" value="EFTU_III"/>
    <property type="match status" value="1"/>
</dbReference>
<dbReference type="Gene3D" id="2.40.30.10">
    <property type="entry name" value="Translation factors"/>
    <property type="match status" value="2"/>
</dbReference>
<dbReference type="EMBL" id="VTEG01000020">
    <property type="protein sequence ID" value="TYR97480.1"/>
    <property type="molecule type" value="Genomic_DNA"/>
</dbReference>